<organism evidence="5 6">
    <name type="scientific">Streptomyces humicola</name>
    <dbReference type="NCBI Taxonomy" id="2953240"/>
    <lineage>
        <taxon>Bacteria</taxon>
        <taxon>Bacillati</taxon>
        <taxon>Actinomycetota</taxon>
        <taxon>Actinomycetes</taxon>
        <taxon>Kitasatosporales</taxon>
        <taxon>Streptomycetaceae</taxon>
        <taxon>Streptomyces</taxon>
    </lineage>
</organism>
<comment type="caution">
    <text evidence="5">The sequence shown here is derived from an EMBL/GenBank/DDBJ whole genome shotgun (WGS) entry which is preliminary data.</text>
</comment>
<protein>
    <submittedName>
        <fullName evidence="5">Methyltransferase domain-containing protein</fullName>
    </submittedName>
</protein>
<dbReference type="GO" id="GO:0032259">
    <property type="term" value="P:methylation"/>
    <property type="evidence" value="ECO:0007669"/>
    <property type="project" value="UniProtKB-KW"/>
</dbReference>
<keyword evidence="1 5" id="KW-0489">Methyltransferase</keyword>
<name>A0ABT1PNU8_9ACTN</name>
<evidence type="ECO:0000313" key="6">
    <source>
        <dbReference type="Proteomes" id="UP001057702"/>
    </source>
</evidence>
<dbReference type="EMBL" id="JANFNG010000001">
    <property type="protein sequence ID" value="MCQ4079352.1"/>
    <property type="molecule type" value="Genomic_DNA"/>
</dbReference>
<reference evidence="5" key="1">
    <citation type="submission" date="2022-06" db="EMBL/GenBank/DDBJ databases">
        <title>Draft genome sequence of Streptomyces sp. RB6PN25 isolated from peat swamp forest in Thailand.</title>
        <authorList>
            <person name="Duangmal K."/>
            <person name="Klaysubun C."/>
        </authorList>
    </citation>
    <scope>NUCLEOTIDE SEQUENCE</scope>
    <source>
        <strain evidence="5">RB6PN25</strain>
    </source>
</reference>
<evidence type="ECO:0000313" key="5">
    <source>
        <dbReference type="EMBL" id="MCQ4079352.1"/>
    </source>
</evidence>
<keyword evidence="3" id="KW-0949">S-adenosyl-L-methionine</keyword>
<evidence type="ECO:0000259" key="4">
    <source>
        <dbReference type="Pfam" id="PF13649"/>
    </source>
</evidence>
<feature type="domain" description="Methyltransferase" evidence="4">
    <location>
        <begin position="90"/>
        <end position="186"/>
    </location>
</feature>
<dbReference type="GO" id="GO:0008168">
    <property type="term" value="F:methyltransferase activity"/>
    <property type="evidence" value="ECO:0007669"/>
    <property type="project" value="UniProtKB-KW"/>
</dbReference>
<accession>A0ABT1PNU8</accession>
<dbReference type="Gene3D" id="3.40.50.150">
    <property type="entry name" value="Vaccinia Virus protein VP39"/>
    <property type="match status" value="1"/>
</dbReference>
<dbReference type="InterPro" id="IPR029063">
    <property type="entry name" value="SAM-dependent_MTases_sf"/>
</dbReference>
<gene>
    <name evidence="5" type="ORF">NGB36_01695</name>
</gene>
<evidence type="ECO:0000256" key="1">
    <source>
        <dbReference type="ARBA" id="ARBA00022603"/>
    </source>
</evidence>
<dbReference type="CDD" id="cd02440">
    <property type="entry name" value="AdoMet_MTases"/>
    <property type="match status" value="1"/>
</dbReference>
<proteinExistence type="predicted"/>
<dbReference type="PANTHER" id="PTHR43464:SF19">
    <property type="entry name" value="UBIQUINONE BIOSYNTHESIS O-METHYLTRANSFERASE, MITOCHONDRIAL"/>
    <property type="match status" value="1"/>
</dbReference>
<keyword evidence="6" id="KW-1185">Reference proteome</keyword>
<dbReference type="SUPFAM" id="SSF53335">
    <property type="entry name" value="S-adenosyl-L-methionine-dependent methyltransferases"/>
    <property type="match status" value="1"/>
</dbReference>
<dbReference type="PANTHER" id="PTHR43464">
    <property type="entry name" value="METHYLTRANSFERASE"/>
    <property type="match status" value="1"/>
</dbReference>
<keyword evidence="2" id="KW-0808">Transferase</keyword>
<evidence type="ECO:0000256" key="3">
    <source>
        <dbReference type="ARBA" id="ARBA00022691"/>
    </source>
</evidence>
<dbReference type="Pfam" id="PF13649">
    <property type="entry name" value="Methyltransf_25"/>
    <property type="match status" value="1"/>
</dbReference>
<dbReference type="InterPro" id="IPR041698">
    <property type="entry name" value="Methyltransf_25"/>
</dbReference>
<dbReference type="RefSeq" id="WP_255918196.1">
    <property type="nucleotide sequence ID" value="NZ_JANFNG010000001.1"/>
</dbReference>
<sequence>MESVPTANALRDRSKGPFMGVVRTVCDRIHRGLFDVPSLLGPEKQGRLLRACFEHKHRLPDPWGHAAKPYEAFKYAKTLACVPSRPYQRIVDIGCSEGAFTCRVADTYPDVDVVGIDISERALMRARSRAAAAGQKVRFEALDILNRSPHGTFDLVFCCELLYYLGRNDRLSLGCARIAALIAPGGLLVLVHPWPESRRLYGPFDANTALTRHSEHIDTTSHRPFAVTVYERPCAPVNPIEP</sequence>
<dbReference type="Proteomes" id="UP001057702">
    <property type="component" value="Unassembled WGS sequence"/>
</dbReference>
<evidence type="ECO:0000256" key="2">
    <source>
        <dbReference type="ARBA" id="ARBA00022679"/>
    </source>
</evidence>